<dbReference type="Proteomes" id="UP000286862">
    <property type="component" value="Unassembled WGS sequence"/>
</dbReference>
<accession>A0A444ISG9</accession>
<dbReference type="EMBL" id="MTKQ01000362">
    <property type="protein sequence ID" value="RWX43760.1"/>
    <property type="molecule type" value="Genomic_DNA"/>
</dbReference>
<feature type="transmembrane region" description="Helical" evidence="1">
    <location>
        <begin position="116"/>
        <end position="134"/>
    </location>
</feature>
<organism evidence="2 3">
    <name type="scientific">Candidatus Electrothrix marina</name>
    <dbReference type="NCBI Taxonomy" id="1859130"/>
    <lineage>
        <taxon>Bacteria</taxon>
        <taxon>Pseudomonadati</taxon>
        <taxon>Thermodesulfobacteriota</taxon>
        <taxon>Desulfobulbia</taxon>
        <taxon>Desulfobulbales</taxon>
        <taxon>Desulfobulbaceae</taxon>
        <taxon>Candidatus Electrothrix</taxon>
    </lineage>
</organism>
<dbReference type="GO" id="GO:0005886">
    <property type="term" value="C:plasma membrane"/>
    <property type="evidence" value="ECO:0007669"/>
    <property type="project" value="TreeGrafter"/>
</dbReference>
<feature type="transmembrane region" description="Helical" evidence="1">
    <location>
        <begin position="146"/>
        <end position="168"/>
    </location>
</feature>
<sequence length="177" mass="19431">KNAHEEDSHQVAATKLSEKDKIRSAVRTDFILSIEIIVIALESVRDQQLAIQILVVSFVALLATVGVYGLVALLVKLDDMGFYLVQYAQSLTGTMSGILTKVGELLIASLPKIIRFLEFVGTLAMLLVGGGMYVHNIEMIHDGLHFMPTMLANLFAGLIVGFVFLFILHSVKKTKET</sequence>
<dbReference type="PANTHER" id="PTHR30503:SF3">
    <property type="entry name" value="INNER MEMBRANE PROTEIN YEDI"/>
    <property type="match status" value="1"/>
</dbReference>
<feature type="transmembrane region" description="Helical" evidence="1">
    <location>
        <begin position="50"/>
        <end position="75"/>
    </location>
</feature>
<evidence type="ECO:0000313" key="2">
    <source>
        <dbReference type="EMBL" id="RWX43760.1"/>
    </source>
</evidence>
<comment type="caution">
    <text evidence="2">The sequence shown here is derived from an EMBL/GenBank/DDBJ whole genome shotgun (WGS) entry which is preliminary data.</text>
</comment>
<name>A0A444ISG9_9BACT</name>
<keyword evidence="1" id="KW-1133">Transmembrane helix</keyword>
<evidence type="ECO:0000256" key="1">
    <source>
        <dbReference type="SAM" id="Phobius"/>
    </source>
</evidence>
<keyword evidence="1" id="KW-0472">Membrane</keyword>
<dbReference type="InterPro" id="IPR008526">
    <property type="entry name" value="YedI"/>
</dbReference>
<evidence type="ECO:0000313" key="3">
    <source>
        <dbReference type="Proteomes" id="UP000286862"/>
    </source>
</evidence>
<dbReference type="AlphaFoldDB" id="A0A444ISG9"/>
<dbReference type="PANTHER" id="PTHR30503">
    <property type="entry name" value="INNER MEMBRANE PROTEIN YEDI"/>
    <property type="match status" value="1"/>
</dbReference>
<keyword evidence="1" id="KW-0812">Transmembrane</keyword>
<feature type="non-terminal residue" evidence="2">
    <location>
        <position position="1"/>
    </location>
</feature>
<reference evidence="2 3" key="1">
    <citation type="submission" date="2017-01" db="EMBL/GenBank/DDBJ databases">
        <title>The cable genome- insights into the physiology and evolution of filamentous bacteria capable of sulfide oxidation via long distance electron transfer.</title>
        <authorList>
            <person name="Schreiber L."/>
            <person name="Bjerg J.T."/>
            <person name="Boggild A."/>
            <person name="Van De Vossenberg J."/>
            <person name="Meysman F."/>
            <person name="Nielsen L.P."/>
            <person name="Schramm A."/>
            <person name="Kjeldsen K.U."/>
        </authorList>
    </citation>
    <scope>NUCLEOTIDE SEQUENCE [LARGE SCALE GENOMIC DNA]</scope>
    <source>
        <strain evidence="2">A2</strain>
    </source>
</reference>
<dbReference type="Pfam" id="PF05661">
    <property type="entry name" value="DUF808"/>
    <property type="match status" value="1"/>
</dbReference>
<proteinExistence type="predicted"/>
<gene>
    <name evidence="2" type="ORF">VT99_13623</name>
</gene>
<protein>
    <submittedName>
        <fullName evidence="2">Uncharacterized protein</fullName>
    </submittedName>
</protein>